<proteinExistence type="predicted"/>
<comment type="caution">
    <text evidence="3">The sequence shown here is derived from an EMBL/GenBank/DDBJ whole genome shotgun (WGS) entry which is preliminary data.</text>
</comment>
<evidence type="ECO:0000259" key="2">
    <source>
        <dbReference type="Pfam" id="PF04264"/>
    </source>
</evidence>
<dbReference type="Proteomes" id="UP000194221">
    <property type="component" value="Unassembled WGS sequence"/>
</dbReference>
<feature type="transmembrane region" description="Helical" evidence="1">
    <location>
        <begin position="26"/>
        <end position="43"/>
    </location>
</feature>
<sequence length="230" mass="25860">MTLLKTSQINLDGNIKIEIMNTIKKGIFVIGIIATGALLSGYITRTSTSFKKEVKEEMVSKTNKMINMFVTHGHCSTPFAGVVDNLDVNIPVRSDMGNPLEDISISFEVDPNSFKACRGDKVELTSRIKTPGVFIGNNDEKIIFKSTNVYTMGIDWYQINGKMTVKGIEREVKFFATGIRNTYDVMTNSLVLQGQVNLFDWGIDYDKLVNGRSEEISTKWLYLNMKIDLC</sequence>
<keyword evidence="4" id="KW-1185">Reference proteome</keyword>
<feature type="domain" description="Lipid/polyisoprenoid-binding YceI-like" evidence="2">
    <location>
        <begin position="63"/>
        <end position="209"/>
    </location>
</feature>
<name>A0A1Y2PGD8_9FLAO</name>
<protein>
    <recommendedName>
        <fullName evidence="2">Lipid/polyisoprenoid-binding YceI-like domain-containing protein</fullName>
    </recommendedName>
</protein>
<dbReference type="Pfam" id="PF04264">
    <property type="entry name" value="YceI"/>
    <property type="match status" value="1"/>
</dbReference>
<keyword evidence="1" id="KW-0472">Membrane</keyword>
<dbReference type="EMBL" id="LAPZ01000002">
    <property type="protein sequence ID" value="OSY88779.1"/>
    <property type="molecule type" value="Genomic_DNA"/>
</dbReference>
<dbReference type="InterPro" id="IPR007372">
    <property type="entry name" value="Lipid/polyisoprenoid-bd_YceI"/>
</dbReference>
<evidence type="ECO:0000313" key="4">
    <source>
        <dbReference type="Proteomes" id="UP000194221"/>
    </source>
</evidence>
<accession>A0A1Y2PGD8</accession>
<evidence type="ECO:0000313" key="3">
    <source>
        <dbReference type="EMBL" id="OSY88779.1"/>
    </source>
</evidence>
<gene>
    <name evidence="3" type="ORF">WH52_03670</name>
</gene>
<keyword evidence="1" id="KW-0812">Transmembrane</keyword>
<dbReference type="AlphaFoldDB" id="A0A1Y2PGD8"/>
<dbReference type="InParanoid" id="A0A1Y2PGD8"/>
<dbReference type="InterPro" id="IPR036761">
    <property type="entry name" value="TTHA0802/YceI-like_sf"/>
</dbReference>
<organism evidence="3 4">
    <name type="scientific">Tenacibaculum holothuriorum</name>
    <dbReference type="NCBI Taxonomy" id="1635173"/>
    <lineage>
        <taxon>Bacteria</taxon>
        <taxon>Pseudomonadati</taxon>
        <taxon>Bacteroidota</taxon>
        <taxon>Flavobacteriia</taxon>
        <taxon>Flavobacteriales</taxon>
        <taxon>Flavobacteriaceae</taxon>
        <taxon>Tenacibaculum</taxon>
    </lineage>
</organism>
<dbReference type="Gene3D" id="2.40.128.110">
    <property type="entry name" value="Lipid/polyisoprenoid-binding, YceI-like"/>
    <property type="match status" value="1"/>
</dbReference>
<reference evidence="3 4" key="1">
    <citation type="submission" date="2015-03" db="EMBL/GenBank/DDBJ databases">
        <title>Genome sequence of Tenacibaculum sp. S2-2, isolated from intestinal microbiota of sea cucumber, Apostichopus japonicas.</title>
        <authorList>
            <person name="Shao Z."/>
            <person name="Wang L."/>
            <person name="Li X."/>
        </authorList>
    </citation>
    <scope>NUCLEOTIDE SEQUENCE [LARGE SCALE GENOMIC DNA]</scope>
    <source>
        <strain evidence="3 4">S2-2</strain>
    </source>
</reference>
<keyword evidence="1" id="KW-1133">Transmembrane helix</keyword>
<dbReference type="SUPFAM" id="SSF101874">
    <property type="entry name" value="YceI-like"/>
    <property type="match status" value="1"/>
</dbReference>
<evidence type="ECO:0000256" key="1">
    <source>
        <dbReference type="SAM" id="Phobius"/>
    </source>
</evidence>